<protein>
    <recommendedName>
        <fullName evidence="2">Mandelate racemase/muconate lactonizing enzyme N-terminal domain-containing protein</fullName>
    </recommendedName>
</protein>
<sequence length="110" mass="11903">MKITNIDTLIVDAGWRPWTFVKVETDEGITGWGECSDGKSPHGIEGVIRDLKPVLLGKDPCAFEMRFQEMYIGTRASKGGIAAKALAGLDCAFIDIKAKSLNISVAELFG</sequence>
<organism evidence="3">
    <name type="scientific">marine metagenome</name>
    <dbReference type="NCBI Taxonomy" id="408172"/>
    <lineage>
        <taxon>unclassified sequences</taxon>
        <taxon>metagenomes</taxon>
        <taxon>ecological metagenomes</taxon>
    </lineage>
</organism>
<dbReference type="Pfam" id="PF02746">
    <property type="entry name" value="MR_MLE_N"/>
    <property type="match status" value="1"/>
</dbReference>
<dbReference type="AlphaFoldDB" id="A0A382BTX8"/>
<dbReference type="EMBL" id="UINC01031285">
    <property type="protein sequence ID" value="SVB17094.1"/>
    <property type="molecule type" value="Genomic_DNA"/>
</dbReference>
<dbReference type="Gene3D" id="3.30.390.10">
    <property type="entry name" value="Enolase-like, N-terminal domain"/>
    <property type="match status" value="1"/>
</dbReference>
<dbReference type="PANTHER" id="PTHR48080">
    <property type="entry name" value="D-GALACTONATE DEHYDRATASE-RELATED"/>
    <property type="match status" value="1"/>
</dbReference>
<name>A0A382BTX8_9ZZZZ</name>
<accession>A0A382BTX8</accession>
<dbReference type="InterPro" id="IPR013341">
    <property type="entry name" value="Mandelate_racemase_N_dom"/>
</dbReference>
<feature type="non-terminal residue" evidence="3">
    <location>
        <position position="110"/>
    </location>
</feature>
<evidence type="ECO:0000259" key="2">
    <source>
        <dbReference type="Pfam" id="PF02746"/>
    </source>
</evidence>
<reference evidence="3" key="1">
    <citation type="submission" date="2018-05" db="EMBL/GenBank/DDBJ databases">
        <authorList>
            <person name="Lanie J.A."/>
            <person name="Ng W.-L."/>
            <person name="Kazmierczak K.M."/>
            <person name="Andrzejewski T.M."/>
            <person name="Davidsen T.M."/>
            <person name="Wayne K.J."/>
            <person name="Tettelin H."/>
            <person name="Glass J.I."/>
            <person name="Rusch D."/>
            <person name="Podicherti R."/>
            <person name="Tsui H.-C.T."/>
            <person name="Winkler M.E."/>
        </authorList>
    </citation>
    <scope>NUCLEOTIDE SEQUENCE</scope>
</reference>
<proteinExistence type="predicted"/>
<dbReference type="SUPFAM" id="SSF54826">
    <property type="entry name" value="Enolase N-terminal domain-like"/>
    <property type="match status" value="1"/>
</dbReference>
<dbReference type="GO" id="GO:0016829">
    <property type="term" value="F:lyase activity"/>
    <property type="evidence" value="ECO:0007669"/>
    <property type="project" value="UniProtKB-KW"/>
</dbReference>
<dbReference type="PANTHER" id="PTHR48080:SF2">
    <property type="entry name" value="D-GALACTONATE DEHYDRATASE"/>
    <property type="match status" value="1"/>
</dbReference>
<evidence type="ECO:0000256" key="1">
    <source>
        <dbReference type="ARBA" id="ARBA00023239"/>
    </source>
</evidence>
<evidence type="ECO:0000313" key="3">
    <source>
        <dbReference type="EMBL" id="SVB17094.1"/>
    </source>
</evidence>
<dbReference type="InterPro" id="IPR029017">
    <property type="entry name" value="Enolase-like_N"/>
</dbReference>
<keyword evidence="1" id="KW-0456">Lyase</keyword>
<gene>
    <name evidence="3" type="ORF">METZ01_LOCUS169948</name>
</gene>
<dbReference type="InterPro" id="IPR034593">
    <property type="entry name" value="DgoD-like"/>
</dbReference>
<feature type="domain" description="Mandelate racemase/muconate lactonizing enzyme N-terminal" evidence="2">
    <location>
        <begin position="17"/>
        <end position="110"/>
    </location>
</feature>